<protein>
    <submittedName>
        <fullName evidence="1">Uncharacterized protein</fullName>
    </submittedName>
</protein>
<comment type="caution">
    <text evidence="1">The sequence shown here is derived from an EMBL/GenBank/DDBJ whole genome shotgun (WGS) entry which is preliminary data.</text>
</comment>
<dbReference type="Proteomes" id="UP000827872">
    <property type="component" value="Linkage Group LG17"/>
</dbReference>
<name>A0ACB8E4U9_9SAUR</name>
<evidence type="ECO:0000313" key="1">
    <source>
        <dbReference type="EMBL" id="KAH7987197.1"/>
    </source>
</evidence>
<sequence length="134" mass="14990">MPPGQVLLYLFVLFFLKLGTLHILDPTGSLTSCRNHSFRLRPRPRRKIPFRKLNCETGEVESQKYPPTPKTLVERGVQQVDTGKLLPLGRITGFTPGASLNGLLLEARFGRGETTMETPWKVVFAGLRAKSILT</sequence>
<gene>
    <name evidence="1" type="ORF">K3G42_001585</name>
</gene>
<reference evidence="1" key="1">
    <citation type="submission" date="2021-08" db="EMBL/GenBank/DDBJ databases">
        <title>The first chromosome-level gecko genome reveals the dynamic sex chromosomes of Neotropical dwarf geckos (Sphaerodactylidae: Sphaerodactylus).</title>
        <authorList>
            <person name="Pinto B.J."/>
            <person name="Keating S.E."/>
            <person name="Gamble T."/>
        </authorList>
    </citation>
    <scope>NUCLEOTIDE SEQUENCE</scope>
    <source>
        <strain evidence="1">TG3544</strain>
    </source>
</reference>
<organism evidence="1 2">
    <name type="scientific">Sphaerodactylus townsendi</name>
    <dbReference type="NCBI Taxonomy" id="933632"/>
    <lineage>
        <taxon>Eukaryota</taxon>
        <taxon>Metazoa</taxon>
        <taxon>Chordata</taxon>
        <taxon>Craniata</taxon>
        <taxon>Vertebrata</taxon>
        <taxon>Euteleostomi</taxon>
        <taxon>Lepidosauria</taxon>
        <taxon>Squamata</taxon>
        <taxon>Bifurcata</taxon>
        <taxon>Gekkota</taxon>
        <taxon>Sphaerodactylidae</taxon>
        <taxon>Sphaerodactylus</taxon>
    </lineage>
</organism>
<dbReference type="EMBL" id="CM037630">
    <property type="protein sequence ID" value="KAH7987197.1"/>
    <property type="molecule type" value="Genomic_DNA"/>
</dbReference>
<proteinExistence type="predicted"/>
<accession>A0ACB8E4U9</accession>
<evidence type="ECO:0000313" key="2">
    <source>
        <dbReference type="Proteomes" id="UP000827872"/>
    </source>
</evidence>
<keyword evidence="2" id="KW-1185">Reference proteome</keyword>